<dbReference type="InterPro" id="IPR001254">
    <property type="entry name" value="Trypsin_dom"/>
</dbReference>
<reference evidence="5" key="1">
    <citation type="submission" date="2020-04" db="EMBL/GenBank/DDBJ databases">
        <authorList>
            <person name="Alioto T."/>
            <person name="Alioto T."/>
            <person name="Gomez Garrido J."/>
        </authorList>
    </citation>
    <scope>NUCLEOTIDE SEQUENCE</scope>
    <source>
        <strain evidence="5">A484AB</strain>
    </source>
</reference>
<keyword evidence="5" id="KW-0812">Transmembrane</keyword>
<dbReference type="EMBL" id="CACRXK020000265">
    <property type="protein sequence ID" value="CAB3980174.1"/>
    <property type="molecule type" value="Genomic_DNA"/>
</dbReference>
<evidence type="ECO:0000256" key="3">
    <source>
        <dbReference type="ARBA" id="ARBA00022825"/>
    </source>
</evidence>
<dbReference type="CDD" id="cd00190">
    <property type="entry name" value="Tryp_SPc"/>
    <property type="match status" value="1"/>
</dbReference>
<dbReference type="InterPro" id="IPR009003">
    <property type="entry name" value="Peptidase_S1_PA"/>
</dbReference>
<evidence type="ECO:0000313" key="5">
    <source>
        <dbReference type="EMBL" id="CAB3980174.1"/>
    </source>
</evidence>
<dbReference type="SUPFAM" id="SSF50494">
    <property type="entry name" value="Trypsin-like serine proteases"/>
    <property type="match status" value="1"/>
</dbReference>
<keyword evidence="3" id="KW-0720">Serine protease</keyword>
<dbReference type="InterPro" id="IPR018114">
    <property type="entry name" value="TRYPSIN_HIS"/>
</dbReference>
<evidence type="ECO:0000256" key="4">
    <source>
        <dbReference type="ARBA" id="ARBA00023157"/>
    </source>
</evidence>
<dbReference type="GO" id="GO:0004252">
    <property type="term" value="F:serine-type endopeptidase activity"/>
    <property type="evidence" value="ECO:0007669"/>
    <property type="project" value="InterPro"/>
</dbReference>
<gene>
    <name evidence="5" type="ORF">PACLA_8A071473</name>
</gene>
<dbReference type="InterPro" id="IPR043504">
    <property type="entry name" value="Peptidase_S1_PA_chymotrypsin"/>
</dbReference>
<keyword evidence="2" id="KW-0378">Hydrolase</keyword>
<dbReference type="PRINTS" id="PR00722">
    <property type="entry name" value="CHYMOTRYPSIN"/>
</dbReference>
<comment type="caution">
    <text evidence="5">The sequence shown here is derived from an EMBL/GenBank/DDBJ whole genome shotgun (WGS) entry which is preliminary data.</text>
</comment>
<dbReference type="FunFam" id="2.40.10.10:FF:000003">
    <property type="entry name" value="Transmembrane serine protease 3"/>
    <property type="match status" value="1"/>
</dbReference>
<dbReference type="PANTHER" id="PTHR24252:SF7">
    <property type="entry name" value="HYALIN"/>
    <property type="match status" value="1"/>
</dbReference>
<keyword evidence="4" id="KW-1015">Disulfide bond</keyword>
<dbReference type="SMART" id="SM00020">
    <property type="entry name" value="Tryp_SPc"/>
    <property type="match status" value="1"/>
</dbReference>
<keyword evidence="6" id="KW-1185">Reference proteome</keyword>
<dbReference type="InterPro" id="IPR001314">
    <property type="entry name" value="Peptidase_S1A"/>
</dbReference>
<dbReference type="Pfam" id="PF00089">
    <property type="entry name" value="Trypsin"/>
    <property type="match status" value="1"/>
</dbReference>
<organism evidence="5 6">
    <name type="scientific">Paramuricea clavata</name>
    <name type="common">Red gorgonian</name>
    <name type="synonym">Violescent sea-whip</name>
    <dbReference type="NCBI Taxonomy" id="317549"/>
    <lineage>
        <taxon>Eukaryota</taxon>
        <taxon>Metazoa</taxon>
        <taxon>Cnidaria</taxon>
        <taxon>Anthozoa</taxon>
        <taxon>Octocorallia</taxon>
        <taxon>Malacalcyonacea</taxon>
        <taxon>Plexauridae</taxon>
        <taxon>Paramuricea</taxon>
    </lineage>
</organism>
<dbReference type="Gene3D" id="2.40.10.10">
    <property type="entry name" value="Trypsin-like serine proteases"/>
    <property type="match status" value="1"/>
</dbReference>
<dbReference type="PROSITE" id="PS00134">
    <property type="entry name" value="TRYPSIN_HIS"/>
    <property type="match status" value="1"/>
</dbReference>
<keyword evidence="5" id="KW-0472">Membrane</keyword>
<dbReference type="AlphaFoldDB" id="A0A6S7FK96"/>
<accession>A0A6S7FK96</accession>
<dbReference type="PANTHER" id="PTHR24252">
    <property type="entry name" value="ACROSIN-RELATED"/>
    <property type="match status" value="1"/>
</dbReference>
<evidence type="ECO:0000256" key="2">
    <source>
        <dbReference type="ARBA" id="ARBA00022801"/>
    </source>
</evidence>
<dbReference type="Proteomes" id="UP001152795">
    <property type="component" value="Unassembled WGS sequence"/>
</dbReference>
<dbReference type="GO" id="GO:0006508">
    <property type="term" value="P:proteolysis"/>
    <property type="evidence" value="ECO:0007669"/>
    <property type="project" value="UniProtKB-KW"/>
</dbReference>
<name>A0A6S7FK96_PARCT</name>
<keyword evidence="1 5" id="KW-0645">Protease</keyword>
<dbReference type="OrthoDB" id="6339452at2759"/>
<dbReference type="PROSITE" id="PS50240">
    <property type="entry name" value="TRYPSIN_DOM"/>
    <property type="match status" value="1"/>
</dbReference>
<evidence type="ECO:0000256" key="1">
    <source>
        <dbReference type="ARBA" id="ARBA00022670"/>
    </source>
</evidence>
<evidence type="ECO:0000313" key="6">
    <source>
        <dbReference type="Proteomes" id="UP001152795"/>
    </source>
</evidence>
<sequence>MFGKLTGILMLAACLVNFGNAKAKTSETESSETKDYSYCGQGSQRTRSRVRRVIGGQDATAHAWPWTVLIMNYTTVFCGASIISPTFLITAAHCVGRNRTNISLYAGKHRVDERDLHEQKLVVKKFYRHHKYRAGNDFHPGDYDMALIQLKNPIKFTEYVRPICLAGVDMFEPGHECVLSGWGYTNTTVRRTSNILQEIRLPLVSEKVCNSNKSYGGIIPQRYLCAGVPEGGKDGCFYDSGGPLMCAHSDTDPWYLVGMMIWGSGCAQKNKYGVYANVAKQMAMIKDKVKDLPRPYSPTGYPSPVQTSKKDSGDQNKEKIFIAIIAALCVIILILLTTLCIVHFYTRGYICCTATEKRSYRHNRAPRVLHEQNGKLNGEVSV</sequence>
<protein>
    <submittedName>
        <fullName evidence="5">Transmembrane protease serine 9-like</fullName>
    </submittedName>
</protein>
<proteinExistence type="predicted"/>